<protein>
    <submittedName>
        <fullName evidence="2">Uncharacterized protein</fullName>
    </submittedName>
</protein>
<comment type="caution">
    <text evidence="2">The sequence shown here is derived from an EMBL/GenBank/DDBJ whole genome shotgun (WGS) entry which is preliminary data.</text>
</comment>
<dbReference type="EMBL" id="LVVM01001238">
    <property type="protein sequence ID" value="OJA18934.1"/>
    <property type="molecule type" value="Genomic_DNA"/>
</dbReference>
<name>A0A1J8QB84_9AGAM</name>
<organism evidence="2 3">
    <name type="scientific">Rhizopogon vesiculosus</name>
    <dbReference type="NCBI Taxonomy" id="180088"/>
    <lineage>
        <taxon>Eukaryota</taxon>
        <taxon>Fungi</taxon>
        <taxon>Dikarya</taxon>
        <taxon>Basidiomycota</taxon>
        <taxon>Agaricomycotina</taxon>
        <taxon>Agaricomycetes</taxon>
        <taxon>Agaricomycetidae</taxon>
        <taxon>Boletales</taxon>
        <taxon>Suillineae</taxon>
        <taxon>Rhizopogonaceae</taxon>
        <taxon>Rhizopogon</taxon>
    </lineage>
</organism>
<feature type="compositionally biased region" description="Pro residues" evidence="1">
    <location>
        <begin position="61"/>
        <end position="71"/>
    </location>
</feature>
<evidence type="ECO:0000313" key="2">
    <source>
        <dbReference type="EMBL" id="OJA18934.1"/>
    </source>
</evidence>
<feature type="region of interest" description="Disordered" evidence="1">
    <location>
        <begin position="61"/>
        <end position="153"/>
    </location>
</feature>
<dbReference type="AlphaFoldDB" id="A0A1J8QB84"/>
<gene>
    <name evidence="2" type="ORF">AZE42_11913</name>
</gene>
<dbReference type="Proteomes" id="UP000183567">
    <property type="component" value="Unassembled WGS sequence"/>
</dbReference>
<feature type="compositionally biased region" description="Acidic residues" evidence="1">
    <location>
        <begin position="113"/>
        <end position="126"/>
    </location>
</feature>
<evidence type="ECO:0000313" key="3">
    <source>
        <dbReference type="Proteomes" id="UP000183567"/>
    </source>
</evidence>
<evidence type="ECO:0000256" key="1">
    <source>
        <dbReference type="SAM" id="MobiDB-lite"/>
    </source>
</evidence>
<accession>A0A1J8QB84</accession>
<proteinExistence type="predicted"/>
<feature type="compositionally biased region" description="Basic residues" evidence="1">
    <location>
        <begin position="143"/>
        <end position="153"/>
    </location>
</feature>
<keyword evidence="3" id="KW-1185">Reference proteome</keyword>
<reference evidence="2 3" key="1">
    <citation type="submission" date="2016-03" db="EMBL/GenBank/DDBJ databases">
        <title>Comparative genomics of the ectomycorrhizal sister species Rhizopogon vinicolor and Rhizopogon vesiculosus (Basidiomycota: Boletales) reveals a divergence of the mating type B locus.</title>
        <authorList>
            <person name="Mujic A.B."/>
            <person name="Kuo A."/>
            <person name="Tritt A."/>
            <person name="Lipzen A."/>
            <person name="Chen C."/>
            <person name="Johnson J."/>
            <person name="Sharma A."/>
            <person name="Barry K."/>
            <person name="Grigoriev I.V."/>
            <person name="Spatafora J.W."/>
        </authorList>
    </citation>
    <scope>NUCLEOTIDE SEQUENCE [LARGE SCALE GENOMIC DNA]</scope>
    <source>
        <strain evidence="2 3">AM-OR11-056</strain>
    </source>
</reference>
<sequence length="153" mass="17385">MVDSLLGYYNEKVFGNEKEPSRRLPRTPNVQTTMIWLQWSDNSLHRLPNLRIHLFRRVGCPPPSQLVPPASPSADVVHSPKRQVAASPERSPTPEASVHSRERNDVLQPLENIFDDDSPLREEEEATQLAKCTRNGGCAQPKKPQRSTRKSRK</sequence>